<feature type="active site" description="Proton acceptor" evidence="13">
    <location>
        <position position="441"/>
    </location>
</feature>
<name>K1VK40_TRIAC</name>
<dbReference type="GO" id="GO:0005504">
    <property type="term" value="F:fatty acid binding"/>
    <property type="evidence" value="ECO:0007669"/>
    <property type="project" value="TreeGrafter"/>
</dbReference>
<dbReference type="Pfam" id="PF01756">
    <property type="entry name" value="ACOX"/>
    <property type="match status" value="1"/>
</dbReference>
<proteinExistence type="inferred from homology"/>
<comment type="cofactor">
    <cofactor evidence="2">
        <name>FAD</name>
        <dbReference type="ChEBI" id="CHEBI:57692"/>
    </cofactor>
</comment>
<dbReference type="EMBL" id="AMBO01000325">
    <property type="protein sequence ID" value="EKD01111.1"/>
    <property type="molecule type" value="Genomic_DNA"/>
</dbReference>
<dbReference type="FunFam" id="1.20.140.10:FF:000015">
    <property type="entry name" value="Acyl-coenzyme A oxidase"/>
    <property type="match status" value="1"/>
</dbReference>
<evidence type="ECO:0000256" key="7">
    <source>
        <dbReference type="ARBA" id="ARBA00022827"/>
    </source>
</evidence>
<dbReference type="STRING" id="1220162.K1VK40"/>
<keyword evidence="10" id="KW-0443">Lipid metabolism</keyword>
<comment type="similarity">
    <text evidence="5 12">Belongs to the acyl-CoA oxidase family.</text>
</comment>
<dbReference type="eggNOG" id="KOG0136">
    <property type="taxonomic scope" value="Eukaryota"/>
</dbReference>
<dbReference type="InterPro" id="IPR036250">
    <property type="entry name" value="AcylCo_DH-like_C"/>
</dbReference>
<dbReference type="Pfam" id="PF02770">
    <property type="entry name" value="Acyl-CoA_dh_M"/>
    <property type="match status" value="1"/>
</dbReference>
<dbReference type="InterPro" id="IPR055060">
    <property type="entry name" value="ACOX_C_alpha1"/>
</dbReference>
<evidence type="ECO:0000256" key="6">
    <source>
        <dbReference type="ARBA" id="ARBA00022630"/>
    </source>
</evidence>
<feature type="domain" description="Acyl-coenzyme A oxidase N-terminal" evidence="17">
    <location>
        <begin position="31"/>
        <end position="146"/>
    </location>
</feature>
<dbReference type="Pfam" id="PF14749">
    <property type="entry name" value="Acyl-CoA_ox_N"/>
    <property type="match status" value="1"/>
</dbReference>
<dbReference type="PANTHER" id="PTHR10909:SF250">
    <property type="entry name" value="PEROXISOMAL ACYL-COENZYME A OXIDASE 1"/>
    <property type="match status" value="1"/>
</dbReference>
<evidence type="ECO:0000259" key="15">
    <source>
        <dbReference type="Pfam" id="PF01756"/>
    </source>
</evidence>
<comment type="pathway">
    <text evidence="4">Lipid metabolism; peroxisomal fatty acid beta-oxidation.</text>
</comment>
<dbReference type="InterPro" id="IPR002655">
    <property type="entry name" value="Acyl-CoA_oxidase_C"/>
</dbReference>
<dbReference type="GO" id="GO:0003997">
    <property type="term" value="F:acyl-CoA oxidase activity"/>
    <property type="evidence" value="ECO:0007669"/>
    <property type="project" value="UniProtKB-EC"/>
</dbReference>
<dbReference type="OMA" id="ICTRFSA"/>
<comment type="catalytic activity">
    <reaction evidence="1">
        <text>a 2,3-saturated acyl-CoA + O2 = a (2E)-enoyl-CoA + H2O2</text>
        <dbReference type="Rhea" id="RHEA:38959"/>
        <dbReference type="ChEBI" id="CHEBI:15379"/>
        <dbReference type="ChEBI" id="CHEBI:16240"/>
        <dbReference type="ChEBI" id="CHEBI:58856"/>
        <dbReference type="ChEBI" id="CHEBI:65111"/>
        <dbReference type="EC" id="1.3.3.6"/>
    </reaction>
</comment>
<dbReference type="GO" id="GO:0071949">
    <property type="term" value="F:FAD binding"/>
    <property type="evidence" value="ECO:0007669"/>
    <property type="project" value="InterPro"/>
</dbReference>
<dbReference type="HOGENOM" id="CLU_014629_4_0_1"/>
<evidence type="ECO:0000259" key="16">
    <source>
        <dbReference type="Pfam" id="PF02770"/>
    </source>
</evidence>
<evidence type="ECO:0000256" key="10">
    <source>
        <dbReference type="ARBA" id="ARBA00023098"/>
    </source>
</evidence>
<evidence type="ECO:0000256" key="1">
    <source>
        <dbReference type="ARBA" id="ARBA00001201"/>
    </source>
</evidence>
<evidence type="ECO:0000256" key="13">
    <source>
        <dbReference type="PIRSR" id="PIRSR000168-1"/>
    </source>
</evidence>
<keyword evidence="9" id="KW-0560">Oxidoreductase</keyword>
<evidence type="ECO:0000259" key="17">
    <source>
        <dbReference type="Pfam" id="PF14749"/>
    </source>
</evidence>
<keyword evidence="8" id="KW-0276">Fatty acid metabolism</keyword>
<accession>K1VK40</accession>
<evidence type="ECO:0000313" key="19">
    <source>
        <dbReference type="EMBL" id="EKD01111.1"/>
    </source>
</evidence>
<evidence type="ECO:0000313" key="20">
    <source>
        <dbReference type="Proteomes" id="UP000006757"/>
    </source>
</evidence>
<evidence type="ECO:0000256" key="11">
    <source>
        <dbReference type="ARBA" id="ARBA00023140"/>
    </source>
</evidence>
<dbReference type="Gene3D" id="1.20.140.10">
    <property type="entry name" value="Butyryl-CoA Dehydrogenase, subunit A, domain 3"/>
    <property type="match status" value="2"/>
</dbReference>
<dbReference type="FunFam" id="2.40.110.10:FF:000003">
    <property type="entry name" value="Acyl-coenzyme A oxidase"/>
    <property type="match status" value="1"/>
</dbReference>
<dbReference type="Gene3D" id="1.10.540.10">
    <property type="entry name" value="Acyl-CoA dehydrogenase/oxidase, N-terminal domain"/>
    <property type="match status" value="1"/>
</dbReference>
<evidence type="ECO:0000256" key="5">
    <source>
        <dbReference type="ARBA" id="ARBA00006288"/>
    </source>
</evidence>
<dbReference type="PIRSF" id="PIRSF000168">
    <property type="entry name" value="Acyl-CoA_oxidase"/>
    <property type="match status" value="1"/>
</dbReference>
<dbReference type="InterPro" id="IPR012258">
    <property type="entry name" value="Acyl-CoA_oxidase"/>
</dbReference>
<dbReference type="SUPFAM" id="SSF47203">
    <property type="entry name" value="Acyl-CoA dehydrogenase C-terminal domain-like"/>
    <property type="match status" value="2"/>
</dbReference>
<evidence type="ECO:0000256" key="12">
    <source>
        <dbReference type="PIRNR" id="PIRNR000168"/>
    </source>
</evidence>
<evidence type="ECO:0000256" key="9">
    <source>
        <dbReference type="ARBA" id="ARBA00023002"/>
    </source>
</evidence>
<evidence type="ECO:0000256" key="3">
    <source>
        <dbReference type="ARBA" id="ARBA00004275"/>
    </source>
</evidence>
<organism evidence="19 20">
    <name type="scientific">Trichosporon asahii var. asahii (strain CBS 8904)</name>
    <name type="common">Yeast</name>
    <dbReference type="NCBI Taxonomy" id="1220162"/>
    <lineage>
        <taxon>Eukaryota</taxon>
        <taxon>Fungi</taxon>
        <taxon>Dikarya</taxon>
        <taxon>Basidiomycota</taxon>
        <taxon>Agaricomycotina</taxon>
        <taxon>Tremellomycetes</taxon>
        <taxon>Trichosporonales</taxon>
        <taxon>Trichosporonaceae</taxon>
        <taxon>Trichosporon</taxon>
    </lineage>
</organism>
<evidence type="ECO:0000259" key="18">
    <source>
        <dbReference type="Pfam" id="PF22924"/>
    </source>
</evidence>
<dbReference type="Proteomes" id="UP000006757">
    <property type="component" value="Unassembled WGS sequence"/>
</dbReference>
<feature type="domain" description="Acyl-CoA oxidase/dehydrogenase middle" evidence="16">
    <location>
        <begin position="148"/>
        <end position="257"/>
    </location>
</feature>
<feature type="binding site" evidence="14">
    <location>
        <position position="152"/>
    </location>
    <ligand>
        <name>FAD</name>
        <dbReference type="ChEBI" id="CHEBI:57692"/>
    </ligand>
</feature>
<dbReference type="Gene3D" id="2.40.110.10">
    <property type="entry name" value="Butyryl-CoA Dehydrogenase, subunit A, domain 2"/>
    <property type="match status" value="1"/>
</dbReference>
<keyword evidence="7 12" id="KW-0274">FAD</keyword>
<dbReference type="InParanoid" id="K1VK40"/>
<dbReference type="SUPFAM" id="SSF56645">
    <property type="entry name" value="Acyl-CoA dehydrogenase NM domain-like"/>
    <property type="match status" value="1"/>
</dbReference>
<comment type="subcellular location">
    <subcellularLocation>
        <location evidence="3">Peroxisome</location>
    </subcellularLocation>
</comment>
<dbReference type="OrthoDB" id="538336at2759"/>
<dbReference type="AlphaFoldDB" id="K1VK40"/>
<dbReference type="PANTHER" id="PTHR10909">
    <property type="entry name" value="ELECTRON TRANSPORT OXIDOREDUCTASE"/>
    <property type="match status" value="1"/>
</dbReference>
<dbReference type="InterPro" id="IPR037069">
    <property type="entry name" value="AcylCoA_DH/ox_N_sf"/>
</dbReference>
<dbReference type="InterPro" id="IPR046373">
    <property type="entry name" value="Acyl-CoA_Oxase/DH_mid-dom_sf"/>
</dbReference>
<sequence length="660" mass="72046">MSIPDWVTALLPAKLEGPSLLSAERSNSSVDPAALAKLLHGEDQLALRARVEAILRQEGFDAQLAALPSQSRVEKMESSLRRGKHLKALRKQHNWDDASYTAAIGASGEMNVYGLHDKAFIKCLTDQTTDEQKKLFLEPAKADKIIGCYAQTELSHGSNVRGLETTATWDEKTGDFIIHSPQLTSAKWWIGTLGRTANYALVMAQLIVKGKNLGPHTFVVPVRSLETHEPLEGVYVGDIGPKFGYNSMDNGFVLFNHVRIPYVNMLARFQYVDPKTGEYKRRGSPAFVYGGMTYLRVGIAADAATTLARACAIAIRYAAIRKQFADEDKPKDGETAVLNYSLVQQRLLPLIATSYALYFACQELKDLYANYDKLLSAGKTQQAEALLAELHVQSCALKSHGTTISVEGIETCRRACGGHGYAQYSGIGHLYADMLPSVTYEGDNYMLTKQVSRSILKAAKLGVPLFQEAKNAKGGISNDDLVAAFARRVAFLTTQQQQLAKDGWSKNALLVPGWRLSTAYAQYVIVSAFARALPKLAAQLPAPTAQALGDLFRLHALVTLDGSASEFADAGALPAQLGSGIQRQKAIADALARVRPNAVNLVDGWAFSDLVLNSSLGREDGRVYEDIFRRAATNPVNELVFDPRPESKVIVKRREGAAKL</sequence>
<dbReference type="InterPro" id="IPR009100">
    <property type="entry name" value="AcylCoA_DH/oxidase_NM_dom_sf"/>
</dbReference>
<feature type="domain" description="Acyl-CoA oxidase C-alpha1" evidence="18">
    <location>
        <begin position="289"/>
        <end position="456"/>
    </location>
</feature>
<dbReference type="GO" id="GO:0055088">
    <property type="term" value="P:lipid homeostasis"/>
    <property type="evidence" value="ECO:0007669"/>
    <property type="project" value="TreeGrafter"/>
</dbReference>
<dbReference type="GO" id="GO:0033540">
    <property type="term" value="P:fatty acid beta-oxidation using acyl-CoA oxidase"/>
    <property type="evidence" value="ECO:0007669"/>
    <property type="project" value="UniProtKB-UniPathway"/>
</dbReference>
<comment type="caution">
    <text evidence="19">The sequence shown here is derived from an EMBL/GenBank/DDBJ whole genome shotgun (WGS) entry which is preliminary data.</text>
</comment>
<feature type="domain" description="Acyl-CoA oxidase C-terminal" evidence="15">
    <location>
        <begin position="489"/>
        <end position="638"/>
    </location>
</feature>
<dbReference type="Pfam" id="PF22924">
    <property type="entry name" value="ACOX_C_alpha1"/>
    <property type="match status" value="1"/>
</dbReference>
<keyword evidence="11" id="KW-0576">Peroxisome</keyword>
<dbReference type="InterPro" id="IPR029320">
    <property type="entry name" value="Acyl-CoA_ox_N"/>
</dbReference>
<feature type="binding site" evidence="14">
    <location>
        <position position="191"/>
    </location>
    <ligand>
        <name>FAD</name>
        <dbReference type="ChEBI" id="CHEBI:57692"/>
    </ligand>
</feature>
<evidence type="ECO:0000256" key="14">
    <source>
        <dbReference type="PIRSR" id="PIRSR000168-2"/>
    </source>
</evidence>
<dbReference type="InterPro" id="IPR006091">
    <property type="entry name" value="Acyl-CoA_Oxase/DH_mid-dom"/>
</dbReference>
<protein>
    <recommendedName>
        <fullName evidence="12">Acyl-coenzyme A oxidase</fullName>
    </recommendedName>
</protein>
<dbReference type="UniPathway" id="UPA00661"/>
<keyword evidence="20" id="KW-1185">Reference proteome</keyword>
<reference evidence="19 20" key="1">
    <citation type="journal article" date="2012" name="Eukaryot. Cell">
        <title>Genome sequence of the Trichosporon asahii environmental strain CBS 8904.</title>
        <authorList>
            <person name="Yang R.Y."/>
            <person name="Li H.T."/>
            <person name="Zhu H."/>
            <person name="Zhou G.P."/>
            <person name="Wang M."/>
            <person name="Wang L."/>
        </authorList>
    </citation>
    <scope>NUCLEOTIDE SEQUENCE [LARGE SCALE GENOMIC DNA]</scope>
    <source>
        <strain evidence="19 20">CBS 8904</strain>
    </source>
</reference>
<evidence type="ECO:0000256" key="4">
    <source>
        <dbReference type="ARBA" id="ARBA00004846"/>
    </source>
</evidence>
<keyword evidence="6 12" id="KW-0285">Flavoprotein</keyword>
<dbReference type="GO" id="GO:0005777">
    <property type="term" value="C:peroxisome"/>
    <property type="evidence" value="ECO:0007669"/>
    <property type="project" value="UniProtKB-SubCell"/>
</dbReference>
<evidence type="ECO:0000256" key="8">
    <source>
        <dbReference type="ARBA" id="ARBA00022832"/>
    </source>
</evidence>
<evidence type="ECO:0000256" key="2">
    <source>
        <dbReference type="ARBA" id="ARBA00001974"/>
    </source>
</evidence>
<gene>
    <name evidence="19" type="ORF">A1Q2_04609</name>
</gene>